<keyword evidence="1" id="KW-0378">Hydrolase</keyword>
<dbReference type="GO" id="GO:0016787">
    <property type="term" value="F:hydrolase activity"/>
    <property type="evidence" value="ECO:0007669"/>
    <property type="project" value="UniProtKB-KW"/>
</dbReference>
<reference evidence="3 4" key="1">
    <citation type="journal article" date="2024" name="J Genomics">
        <title>Draft genome sequencing and assembly of Favolaschia claudopus CIRM-BRFM 2984 isolated from oak limbs.</title>
        <authorList>
            <person name="Navarro D."/>
            <person name="Drula E."/>
            <person name="Chaduli D."/>
            <person name="Cazenave R."/>
            <person name="Ahrendt S."/>
            <person name="Wang J."/>
            <person name="Lipzen A."/>
            <person name="Daum C."/>
            <person name="Barry K."/>
            <person name="Grigoriev I.V."/>
            <person name="Favel A."/>
            <person name="Rosso M.N."/>
            <person name="Martin F."/>
        </authorList>
    </citation>
    <scope>NUCLEOTIDE SEQUENCE [LARGE SCALE GENOMIC DNA]</scope>
    <source>
        <strain evidence="3 4">CIRM-BRFM 2984</strain>
    </source>
</reference>
<evidence type="ECO:0000259" key="2">
    <source>
        <dbReference type="Pfam" id="PF12697"/>
    </source>
</evidence>
<evidence type="ECO:0000313" key="4">
    <source>
        <dbReference type="Proteomes" id="UP001362999"/>
    </source>
</evidence>
<dbReference type="Gene3D" id="3.40.50.1820">
    <property type="entry name" value="alpha/beta hydrolase"/>
    <property type="match status" value="1"/>
</dbReference>
<dbReference type="Proteomes" id="UP001362999">
    <property type="component" value="Unassembled WGS sequence"/>
</dbReference>
<organism evidence="3 4">
    <name type="scientific">Favolaschia claudopus</name>
    <dbReference type="NCBI Taxonomy" id="2862362"/>
    <lineage>
        <taxon>Eukaryota</taxon>
        <taxon>Fungi</taxon>
        <taxon>Dikarya</taxon>
        <taxon>Basidiomycota</taxon>
        <taxon>Agaricomycotina</taxon>
        <taxon>Agaricomycetes</taxon>
        <taxon>Agaricomycetidae</taxon>
        <taxon>Agaricales</taxon>
        <taxon>Marasmiineae</taxon>
        <taxon>Mycenaceae</taxon>
        <taxon>Favolaschia</taxon>
    </lineage>
</organism>
<dbReference type="InterPro" id="IPR029058">
    <property type="entry name" value="AB_hydrolase_fold"/>
</dbReference>
<gene>
    <name evidence="3" type="ORF">R3P38DRAFT_2827059</name>
</gene>
<dbReference type="InterPro" id="IPR000073">
    <property type="entry name" value="AB_hydrolase_1"/>
</dbReference>
<proteinExistence type="predicted"/>
<dbReference type="SUPFAM" id="SSF53474">
    <property type="entry name" value="alpha/beta-Hydrolases"/>
    <property type="match status" value="1"/>
</dbReference>
<dbReference type="Pfam" id="PF12697">
    <property type="entry name" value="Abhydrolase_6"/>
    <property type="match status" value="1"/>
</dbReference>
<dbReference type="EMBL" id="JAWWNJ010000001">
    <property type="protein sequence ID" value="KAK7064921.1"/>
    <property type="molecule type" value="Genomic_DNA"/>
</dbReference>
<accession>A0AAW0EJR3</accession>
<protein>
    <submittedName>
        <fullName evidence="3">Alpha/beta-hydrolase</fullName>
    </submittedName>
</protein>
<name>A0AAW0EJR3_9AGAR</name>
<feature type="domain" description="AB hydrolase-1" evidence="2">
    <location>
        <begin position="32"/>
        <end position="274"/>
    </location>
</feature>
<sequence length="291" mass="31795">MSPPPSDFKTLTASDGHTIFSEATGSPSNPHVVLISGLTLSGCVFDDFCADERLLDKLYIVRYDVRGHGRSGKPTTAAAYESKLFADDFKTVMDAYKLVKPVLVGWSMGAAMAADVVAHLPPAIVSGVIYLSGVPCTGELLMQIAGPGVTPAVPGLTSNENVLEFQKSSTLFVQKLFASPETVPYKDWCLYMGHSLSPEIMSLTLGRTMDIEPLRKAGKEGLPLLMIQGTADAHRIDAPKGIEEVMKPYFTNYECIWLEGRGHALHYECPDEIIRPLIRFTETYAGKDYRS</sequence>
<dbReference type="GO" id="GO:0016020">
    <property type="term" value="C:membrane"/>
    <property type="evidence" value="ECO:0007669"/>
    <property type="project" value="TreeGrafter"/>
</dbReference>
<dbReference type="PANTHER" id="PTHR43798">
    <property type="entry name" value="MONOACYLGLYCEROL LIPASE"/>
    <property type="match status" value="1"/>
</dbReference>
<dbReference type="InterPro" id="IPR050266">
    <property type="entry name" value="AB_hydrolase_sf"/>
</dbReference>
<evidence type="ECO:0000313" key="3">
    <source>
        <dbReference type="EMBL" id="KAK7064921.1"/>
    </source>
</evidence>
<dbReference type="PANTHER" id="PTHR43798:SF31">
    <property type="entry name" value="AB HYDROLASE SUPERFAMILY PROTEIN YCLE"/>
    <property type="match status" value="1"/>
</dbReference>
<evidence type="ECO:0000256" key="1">
    <source>
        <dbReference type="ARBA" id="ARBA00022801"/>
    </source>
</evidence>
<keyword evidence="4" id="KW-1185">Reference proteome</keyword>
<comment type="caution">
    <text evidence="3">The sequence shown here is derived from an EMBL/GenBank/DDBJ whole genome shotgun (WGS) entry which is preliminary data.</text>
</comment>
<dbReference type="AlphaFoldDB" id="A0AAW0EJR3"/>